<dbReference type="Gene3D" id="3.10.100.10">
    <property type="entry name" value="Mannose-Binding Protein A, subunit A"/>
    <property type="match status" value="1"/>
</dbReference>
<feature type="compositionally biased region" description="Polar residues" evidence="6">
    <location>
        <begin position="68"/>
        <end position="87"/>
    </location>
</feature>
<evidence type="ECO:0000256" key="7">
    <source>
        <dbReference type="SAM" id="Phobius"/>
    </source>
</evidence>
<keyword evidence="4 7" id="KW-1133">Transmembrane helix</keyword>
<sequence>MAENVINSDLNLPEPPRSRLHTIPDGQGQSHCSRTQASPLVAVLLVINLLVAIALYLTLTTGSQQDSTALTSSSQNVSAPLSPSSQEESTELPPSHEEAPGRSCCSTTRVAVLVTEIILLLLLIVVCQILQCKSHCSRTQVAVLVVVLVPIVVVLTLSWTLPPPEALGDPWCSADNSQQEHTDVSGAGMVSLTSLLLWHPLVRCPPPWEKHGRKCYIFFPEENPKDWNASRAECTDKGSDLVVIDSREELNYLRSQSRHKYYFLGLTRSAEEQKWKWINNVEHDPAMFRIVGPSTDYLCTVIGFGEVQTAPCGESSTTQNMCEKAATISNRHL</sequence>
<feature type="transmembrane region" description="Helical" evidence="7">
    <location>
        <begin position="142"/>
        <end position="161"/>
    </location>
</feature>
<accession>A0A8U8BMP3</accession>
<evidence type="ECO:0000256" key="4">
    <source>
        <dbReference type="ARBA" id="ARBA00022989"/>
    </source>
</evidence>
<feature type="region of interest" description="Disordered" evidence="6">
    <location>
        <begin position="68"/>
        <end position="102"/>
    </location>
</feature>
<keyword evidence="5" id="KW-1015">Disulfide bond</keyword>
<name>A0A8C3ME43_GEOPR</name>
<keyword evidence="7" id="KW-0812">Transmembrane</keyword>
<dbReference type="GO" id="GO:0030246">
    <property type="term" value="F:carbohydrate binding"/>
    <property type="evidence" value="ECO:0007669"/>
    <property type="project" value="UniProtKB-KW"/>
</dbReference>
<organism evidence="8 9">
    <name type="scientific">Geospiza parvula</name>
    <name type="common">Small tree-finch</name>
    <name type="synonym">Camarhynchus parvulus</name>
    <dbReference type="NCBI Taxonomy" id="87175"/>
    <lineage>
        <taxon>Eukaryota</taxon>
        <taxon>Metazoa</taxon>
        <taxon>Chordata</taxon>
        <taxon>Craniata</taxon>
        <taxon>Vertebrata</taxon>
        <taxon>Euteleostomi</taxon>
        <taxon>Archelosauria</taxon>
        <taxon>Archosauria</taxon>
        <taxon>Dinosauria</taxon>
        <taxon>Saurischia</taxon>
        <taxon>Theropoda</taxon>
        <taxon>Coelurosauria</taxon>
        <taxon>Aves</taxon>
        <taxon>Neognathae</taxon>
        <taxon>Neoaves</taxon>
        <taxon>Telluraves</taxon>
        <taxon>Australaves</taxon>
        <taxon>Passeriformes</taxon>
        <taxon>Thraupidae</taxon>
        <taxon>Camarhynchus</taxon>
    </lineage>
</organism>
<evidence type="ECO:0000256" key="2">
    <source>
        <dbReference type="ARBA" id="ARBA00022734"/>
    </source>
</evidence>
<evidence type="ECO:0000313" key="8">
    <source>
        <dbReference type="Ensembl" id="ENSCPVP00000004754.2"/>
    </source>
</evidence>
<feature type="transmembrane region" description="Helical" evidence="7">
    <location>
        <begin position="110"/>
        <end position="130"/>
    </location>
</feature>
<keyword evidence="2" id="KW-0430">Lectin</keyword>
<dbReference type="SUPFAM" id="SSF56436">
    <property type="entry name" value="C-type lectin-like"/>
    <property type="match status" value="1"/>
</dbReference>
<keyword evidence="9" id="KW-1185">Reference proteome</keyword>
<dbReference type="PANTHER" id="PTHR46784">
    <property type="entry name" value="KILLER CELL LECTIN-LIKE RECEPTOR SUBFAMILY B MEMBER 1"/>
    <property type="match status" value="1"/>
</dbReference>
<dbReference type="PANTHER" id="PTHR46784:SF1">
    <property type="entry name" value="KILLER CELL LECTIN-LIKE RECEPTOR SUBFAMILY B MEMBER 1"/>
    <property type="match status" value="1"/>
</dbReference>
<protein>
    <submittedName>
        <fullName evidence="8">Uncharacterized protein</fullName>
    </submittedName>
</protein>
<comment type="subcellular location">
    <subcellularLocation>
        <location evidence="1">Membrane</location>
        <topology evidence="1">Single-pass type II membrane protein</topology>
    </subcellularLocation>
</comment>
<feature type="region of interest" description="Disordered" evidence="6">
    <location>
        <begin position="1"/>
        <end position="31"/>
    </location>
</feature>
<feature type="compositionally biased region" description="Polar residues" evidence="6">
    <location>
        <begin position="1"/>
        <end position="10"/>
    </location>
</feature>
<feature type="transmembrane region" description="Helical" evidence="7">
    <location>
        <begin position="40"/>
        <end position="59"/>
    </location>
</feature>
<dbReference type="Pfam" id="PF00059">
    <property type="entry name" value="Lectin_C"/>
    <property type="match status" value="1"/>
</dbReference>
<dbReference type="InterPro" id="IPR016187">
    <property type="entry name" value="CTDL_fold"/>
</dbReference>
<dbReference type="Proteomes" id="UP000694382">
    <property type="component" value="Chromosome 1A"/>
</dbReference>
<dbReference type="InterPro" id="IPR051527">
    <property type="entry name" value="KLR_subfamily_B"/>
</dbReference>
<evidence type="ECO:0000256" key="6">
    <source>
        <dbReference type="SAM" id="MobiDB-lite"/>
    </source>
</evidence>
<evidence type="ECO:0000313" key="9">
    <source>
        <dbReference type="Proteomes" id="UP000694382"/>
    </source>
</evidence>
<keyword evidence="7" id="KW-0472">Membrane</keyword>
<dbReference type="GO" id="GO:0005886">
    <property type="term" value="C:plasma membrane"/>
    <property type="evidence" value="ECO:0007669"/>
    <property type="project" value="TreeGrafter"/>
</dbReference>
<proteinExistence type="predicted"/>
<dbReference type="PROSITE" id="PS50041">
    <property type="entry name" value="C_TYPE_LECTIN_2"/>
    <property type="match status" value="1"/>
</dbReference>
<keyword evidence="3" id="KW-0735">Signal-anchor</keyword>
<dbReference type="InterPro" id="IPR033992">
    <property type="entry name" value="NKR-like_CTLD"/>
</dbReference>
<reference evidence="8" key="1">
    <citation type="submission" date="2020-02" db="EMBL/GenBank/DDBJ databases">
        <authorList>
            <person name="Enbody D E."/>
            <person name="Pettersson E M."/>
        </authorList>
    </citation>
    <scope>NUCLEOTIDE SEQUENCE [LARGE SCALE GENOMIC DNA]</scope>
</reference>
<accession>A0A8C3ME43</accession>
<dbReference type="GO" id="GO:0038023">
    <property type="term" value="F:signaling receptor activity"/>
    <property type="evidence" value="ECO:0007669"/>
    <property type="project" value="TreeGrafter"/>
</dbReference>
<reference evidence="8" key="2">
    <citation type="submission" date="2025-08" db="UniProtKB">
        <authorList>
            <consortium name="Ensembl"/>
        </authorList>
    </citation>
    <scope>IDENTIFICATION</scope>
</reference>
<evidence type="ECO:0000256" key="3">
    <source>
        <dbReference type="ARBA" id="ARBA00022968"/>
    </source>
</evidence>
<dbReference type="Ensembl" id="ENSCPVT00000004922.2">
    <property type="protein sequence ID" value="ENSCPVP00000004754.2"/>
    <property type="gene ID" value="ENSCPVG00000003498.2"/>
</dbReference>
<dbReference type="AlphaFoldDB" id="A0A8C3ME43"/>
<evidence type="ECO:0000256" key="5">
    <source>
        <dbReference type="ARBA" id="ARBA00023157"/>
    </source>
</evidence>
<dbReference type="InterPro" id="IPR001304">
    <property type="entry name" value="C-type_lectin-like"/>
</dbReference>
<evidence type="ECO:0000256" key="1">
    <source>
        <dbReference type="ARBA" id="ARBA00004606"/>
    </source>
</evidence>
<dbReference type="CDD" id="cd03593">
    <property type="entry name" value="CLECT_NK_receptors_like"/>
    <property type="match status" value="1"/>
</dbReference>
<dbReference type="SMART" id="SM00034">
    <property type="entry name" value="CLECT"/>
    <property type="match status" value="1"/>
</dbReference>
<reference evidence="8" key="3">
    <citation type="submission" date="2025-09" db="UniProtKB">
        <authorList>
            <consortium name="Ensembl"/>
        </authorList>
    </citation>
    <scope>IDENTIFICATION</scope>
</reference>
<dbReference type="GO" id="GO:0042269">
    <property type="term" value="P:regulation of natural killer cell mediated cytotoxicity"/>
    <property type="evidence" value="ECO:0007669"/>
    <property type="project" value="TreeGrafter"/>
</dbReference>
<dbReference type="GO" id="GO:0009986">
    <property type="term" value="C:cell surface"/>
    <property type="evidence" value="ECO:0007669"/>
    <property type="project" value="TreeGrafter"/>
</dbReference>
<dbReference type="InterPro" id="IPR016186">
    <property type="entry name" value="C-type_lectin-like/link_sf"/>
</dbReference>